<dbReference type="RefSeq" id="WP_132745839.1">
    <property type="nucleotide sequence ID" value="NZ_SLXK01000010.1"/>
</dbReference>
<gene>
    <name evidence="4" type="ORF">EV207_110105</name>
</gene>
<dbReference type="OrthoDB" id="9791416at2"/>
<keyword evidence="5" id="KW-1185">Reference proteome</keyword>
<dbReference type="InterPro" id="IPR042188">
    <property type="entry name" value="MmgE/PrpD_sf_2"/>
</dbReference>
<dbReference type="InterPro" id="IPR005656">
    <property type="entry name" value="MmgE_PrpD"/>
</dbReference>
<feature type="domain" description="MmgE/PrpD C-terminal" evidence="3">
    <location>
        <begin position="257"/>
        <end position="423"/>
    </location>
</feature>
<sequence>MKKPSCSYVSDFIRGESLDTIGKGTLQALKEALADIIACTIAGSSLASSRITYSFSRKQYGSGSCSILGFPEKLTPAGATLVNATMANALDIDDGHRLTKGHPGAVIFPAVLAAAEEREATVIDFLTALLIGYEIGIRAGIAAHHLRSEYHCTGSWGVLGAAAGVSRLLKLTPAAIENALGIAEYHATYSPMMRCIAYPSMVKDAIGWGSMTGISSAYLAEEGFSGIPSLFTFKESNPFIQDLGNRYRIRELYYKPFACCRWAQPAVQCIETLVKEYKTLSPDKIDRITIYTFRKSADLSTEIPKTTEEAQYNLTFPIAAFLVFGAVGPKQVTEELGNRDVLKMMEKIEVKVDPDLEKHFPEKALSRVELETIDGRKAESPIIQAKGDFDYPLTLEEKQAKFIQLTAPSMGSKKARKLYKMISEIEKADNLQAFIKEMEE</sequence>
<dbReference type="Gene3D" id="3.30.1330.120">
    <property type="entry name" value="2-methylcitrate dehydratase PrpD"/>
    <property type="match status" value="1"/>
</dbReference>
<comment type="caution">
    <text evidence="4">The sequence shown here is derived from an EMBL/GenBank/DDBJ whole genome shotgun (WGS) entry which is preliminary data.</text>
</comment>
<evidence type="ECO:0000259" key="3">
    <source>
        <dbReference type="Pfam" id="PF19305"/>
    </source>
</evidence>
<dbReference type="PANTHER" id="PTHR16943:SF8">
    <property type="entry name" value="2-METHYLCITRATE DEHYDRATASE"/>
    <property type="match status" value="1"/>
</dbReference>
<evidence type="ECO:0000259" key="2">
    <source>
        <dbReference type="Pfam" id="PF03972"/>
    </source>
</evidence>
<dbReference type="InterPro" id="IPR045337">
    <property type="entry name" value="MmgE_PrpD_C"/>
</dbReference>
<name>A0A4R2P5T1_9BACL</name>
<dbReference type="GO" id="GO:0016829">
    <property type="term" value="F:lyase activity"/>
    <property type="evidence" value="ECO:0007669"/>
    <property type="project" value="InterPro"/>
</dbReference>
<dbReference type="PANTHER" id="PTHR16943">
    <property type="entry name" value="2-METHYLCITRATE DEHYDRATASE-RELATED"/>
    <property type="match status" value="1"/>
</dbReference>
<dbReference type="InterPro" id="IPR036148">
    <property type="entry name" value="MmgE/PrpD_sf"/>
</dbReference>
<dbReference type="InterPro" id="IPR042183">
    <property type="entry name" value="MmgE/PrpD_sf_1"/>
</dbReference>
<dbReference type="Pfam" id="PF19305">
    <property type="entry name" value="MmgE_PrpD_C"/>
    <property type="match status" value="1"/>
</dbReference>
<dbReference type="Pfam" id="PF03972">
    <property type="entry name" value="MmgE_PrpD_N"/>
    <property type="match status" value="1"/>
</dbReference>
<dbReference type="InterPro" id="IPR045336">
    <property type="entry name" value="MmgE_PrpD_N"/>
</dbReference>
<accession>A0A4R2P5T1</accession>
<protein>
    <submittedName>
        <fullName evidence="4">2-methylcitrate dehydratase PrpD</fullName>
    </submittedName>
</protein>
<comment type="similarity">
    <text evidence="1">Belongs to the PrpD family.</text>
</comment>
<dbReference type="SUPFAM" id="SSF103378">
    <property type="entry name" value="2-methylcitrate dehydratase PrpD"/>
    <property type="match status" value="1"/>
</dbReference>
<reference evidence="4 5" key="1">
    <citation type="submission" date="2019-03" db="EMBL/GenBank/DDBJ databases">
        <title>Genomic Encyclopedia of Type Strains, Phase IV (KMG-IV): sequencing the most valuable type-strain genomes for metagenomic binning, comparative biology and taxonomic classification.</title>
        <authorList>
            <person name="Goeker M."/>
        </authorList>
    </citation>
    <scope>NUCLEOTIDE SEQUENCE [LARGE SCALE GENOMIC DNA]</scope>
    <source>
        <strain evidence="4 5">DSM 19377</strain>
    </source>
</reference>
<dbReference type="Proteomes" id="UP000295416">
    <property type="component" value="Unassembled WGS sequence"/>
</dbReference>
<evidence type="ECO:0000313" key="5">
    <source>
        <dbReference type="Proteomes" id="UP000295416"/>
    </source>
</evidence>
<dbReference type="Gene3D" id="1.10.4100.10">
    <property type="entry name" value="2-methylcitrate dehydratase PrpD"/>
    <property type="match status" value="1"/>
</dbReference>
<organism evidence="4 5">
    <name type="scientific">Scopulibacillus darangshiensis</name>
    <dbReference type="NCBI Taxonomy" id="442528"/>
    <lineage>
        <taxon>Bacteria</taxon>
        <taxon>Bacillati</taxon>
        <taxon>Bacillota</taxon>
        <taxon>Bacilli</taxon>
        <taxon>Bacillales</taxon>
        <taxon>Sporolactobacillaceae</taxon>
        <taxon>Scopulibacillus</taxon>
    </lineage>
</organism>
<evidence type="ECO:0000313" key="4">
    <source>
        <dbReference type="EMBL" id="TCP29484.1"/>
    </source>
</evidence>
<feature type="domain" description="MmgE/PrpD N-terminal" evidence="2">
    <location>
        <begin position="10"/>
        <end position="231"/>
    </location>
</feature>
<proteinExistence type="inferred from homology"/>
<evidence type="ECO:0000256" key="1">
    <source>
        <dbReference type="ARBA" id="ARBA00006174"/>
    </source>
</evidence>
<dbReference type="EMBL" id="SLXK01000010">
    <property type="protein sequence ID" value="TCP29484.1"/>
    <property type="molecule type" value="Genomic_DNA"/>
</dbReference>
<dbReference type="AlphaFoldDB" id="A0A4R2P5T1"/>